<name>A0A6J4UBE9_9BACT</name>
<gene>
    <name evidence="2" type="ORF">AVDCRST_MAG73-2427</name>
</gene>
<dbReference type="EMBL" id="CADCWE010000160">
    <property type="protein sequence ID" value="CAA9546136.1"/>
    <property type="molecule type" value="Genomic_DNA"/>
</dbReference>
<sequence length="129" mass="13219">AAVLDPGRVRALPLLGRERDRDDGDAGGAPGPGSRTLLRPAGDGDRLRRLAGGRGRRLGRTGDGQSGSERGDSAGGDSRPGPRRVAGADLRLQGRAAGGDHHRPGADPGRDPTEARHHRRPLLAPGGGV</sequence>
<feature type="non-terminal residue" evidence="2">
    <location>
        <position position="1"/>
    </location>
</feature>
<keyword evidence="2" id="KW-0328">Glycosyltransferase</keyword>
<dbReference type="GO" id="GO:0017061">
    <property type="term" value="F:S-methyl-5-thioadenosine phosphorylase activity"/>
    <property type="evidence" value="ECO:0007669"/>
    <property type="project" value="UniProtKB-EC"/>
</dbReference>
<protein>
    <submittedName>
        <fullName evidence="2">5'-methylthioadenosine phosphorylase</fullName>
        <ecNumber evidence="2">2.4.2.28</ecNumber>
    </submittedName>
</protein>
<keyword evidence="2" id="KW-0808">Transferase</keyword>
<proteinExistence type="predicted"/>
<evidence type="ECO:0000313" key="2">
    <source>
        <dbReference type="EMBL" id="CAA9546136.1"/>
    </source>
</evidence>
<evidence type="ECO:0000256" key="1">
    <source>
        <dbReference type="SAM" id="MobiDB-lite"/>
    </source>
</evidence>
<feature type="compositionally biased region" description="Basic residues" evidence="1">
    <location>
        <begin position="49"/>
        <end position="59"/>
    </location>
</feature>
<accession>A0A6J4UBE9</accession>
<dbReference type="AlphaFoldDB" id="A0A6J4UBE9"/>
<dbReference type="EC" id="2.4.2.28" evidence="2"/>
<feature type="compositionally biased region" description="Basic and acidic residues" evidence="1">
    <location>
        <begin position="98"/>
        <end position="115"/>
    </location>
</feature>
<organism evidence="2">
    <name type="scientific">uncultured Thermomicrobiales bacterium</name>
    <dbReference type="NCBI Taxonomy" id="1645740"/>
    <lineage>
        <taxon>Bacteria</taxon>
        <taxon>Pseudomonadati</taxon>
        <taxon>Thermomicrobiota</taxon>
        <taxon>Thermomicrobia</taxon>
        <taxon>Thermomicrobiales</taxon>
        <taxon>environmental samples</taxon>
    </lineage>
</organism>
<reference evidence="2" key="1">
    <citation type="submission" date="2020-02" db="EMBL/GenBank/DDBJ databases">
        <authorList>
            <person name="Meier V. D."/>
        </authorList>
    </citation>
    <scope>NUCLEOTIDE SEQUENCE</scope>
    <source>
        <strain evidence="2">AVDCRST_MAG73</strain>
    </source>
</reference>
<feature type="region of interest" description="Disordered" evidence="1">
    <location>
        <begin position="1"/>
        <end position="129"/>
    </location>
</feature>
<feature type="non-terminal residue" evidence="2">
    <location>
        <position position="129"/>
    </location>
</feature>